<feature type="region of interest" description="Disordered" evidence="1">
    <location>
        <begin position="537"/>
        <end position="579"/>
    </location>
</feature>
<feature type="region of interest" description="Disordered" evidence="1">
    <location>
        <begin position="59"/>
        <end position="122"/>
    </location>
</feature>
<evidence type="ECO:0000256" key="1">
    <source>
        <dbReference type="SAM" id="MobiDB-lite"/>
    </source>
</evidence>
<evidence type="ECO:0000313" key="2">
    <source>
        <dbReference type="EMBL" id="KAK9143843.1"/>
    </source>
</evidence>
<protein>
    <submittedName>
        <fullName evidence="2">Uncharacterized protein</fullName>
    </submittedName>
</protein>
<evidence type="ECO:0000313" key="3">
    <source>
        <dbReference type="Proteomes" id="UP001420932"/>
    </source>
</evidence>
<keyword evidence="3" id="KW-1185">Reference proteome</keyword>
<feature type="compositionally biased region" description="Polar residues" evidence="1">
    <location>
        <begin position="563"/>
        <end position="579"/>
    </location>
</feature>
<feature type="region of interest" description="Disordered" evidence="1">
    <location>
        <begin position="145"/>
        <end position="206"/>
    </location>
</feature>
<proteinExistence type="predicted"/>
<reference evidence="2 3" key="1">
    <citation type="submission" date="2024-01" db="EMBL/GenBank/DDBJ databases">
        <title>Genome assemblies of Stephania.</title>
        <authorList>
            <person name="Yang L."/>
        </authorList>
    </citation>
    <scope>NUCLEOTIDE SEQUENCE [LARGE SCALE GENOMIC DNA]</scope>
    <source>
        <strain evidence="2">YNDBR</strain>
        <tissue evidence="2">Leaf</tissue>
    </source>
</reference>
<accession>A0AAP0PG83</accession>
<dbReference type="PANTHER" id="PTHR34802:SF1">
    <property type="entry name" value="CHORISMATE SYNTHASE"/>
    <property type="match status" value="1"/>
</dbReference>
<dbReference type="AlphaFoldDB" id="A0AAP0PG83"/>
<organism evidence="2 3">
    <name type="scientific">Stephania yunnanensis</name>
    <dbReference type="NCBI Taxonomy" id="152371"/>
    <lineage>
        <taxon>Eukaryota</taxon>
        <taxon>Viridiplantae</taxon>
        <taxon>Streptophyta</taxon>
        <taxon>Embryophyta</taxon>
        <taxon>Tracheophyta</taxon>
        <taxon>Spermatophyta</taxon>
        <taxon>Magnoliopsida</taxon>
        <taxon>Ranunculales</taxon>
        <taxon>Menispermaceae</taxon>
        <taxon>Menispermoideae</taxon>
        <taxon>Cissampelideae</taxon>
        <taxon>Stephania</taxon>
    </lineage>
</organism>
<feature type="compositionally biased region" description="Polar residues" evidence="1">
    <location>
        <begin position="1060"/>
        <end position="1072"/>
    </location>
</feature>
<feature type="region of interest" description="Disordered" evidence="1">
    <location>
        <begin position="1060"/>
        <end position="1082"/>
    </location>
</feature>
<feature type="compositionally biased region" description="Basic and acidic residues" evidence="1">
    <location>
        <begin position="98"/>
        <end position="122"/>
    </location>
</feature>
<dbReference type="Proteomes" id="UP001420932">
    <property type="component" value="Unassembled WGS sequence"/>
</dbReference>
<feature type="region of interest" description="Disordered" evidence="1">
    <location>
        <begin position="697"/>
        <end position="723"/>
    </location>
</feature>
<feature type="compositionally biased region" description="Polar residues" evidence="1">
    <location>
        <begin position="87"/>
        <end position="97"/>
    </location>
</feature>
<dbReference type="PANTHER" id="PTHR34802">
    <property type="entry name" value="CHORISMATE SYNTHASE"/>
    <property type="match status" value="1"/>
</dbReference>
<gene>
    <name evidence="2" type="ORF">Syun_013243</name>
</gene>
<comment type="caution">
    <text evidence="2">The sequence shown here is derived from an EMBL/GenBank/DDBJ whole genome shotgun (WGS) entry which is preliminary data.</text>
</comment>
<dbReference type="EMBL" id="JBBNAF010000005">
    <property type="protein sequence ID" value="KAK9143843.1"/>
    <property type="molecule type" value="Genomic_DNA"/>
</dbReference>
<sequence length="1082" mass="118087">MKAETDGQSSPEKLVEVITDQKKSRISYTRETLLSLSELDVCKNLPPGFDKAILSEFEEASNSVPERPRIPGSLSSQNFRRGEYGSSPPTRGDSANYSRERWDTRSSGSNDKDGDSQSDRDSVRSFCNFDISSNLADFGRRYGNQSRRSWHNSEHDGLLGSGASQKPPGFVPGTSASRGRGNSHYQLNKINEPYHPPRPYKAVPHSRRDTCTTDMYNDETFGSSECSSEDRAEEERRRRASFELLRKEQQKGFQEKRKENVVPDIMALLVDSEDNKKPVVGNNGLQEGPTSFEDDSAKCALPAQTPASRPLVPPGFTGSSLEKSLGTKPCAPEPALEVAIIGDDSVSHGEVDFVINGFPGNLVNEISAVVVGTSGQHCEIKTLDTTVTNNSKSFASQQSEIKVSADLTSNSSPSFKNPFLQEPFGVSTDGASMGFDSQKILGNGNTDDTRHEYKSSILGKLLGVVPAATSSSSDFIEGGDVRADDIGKNLPFQSSKFSHWFIEEENKEDAPFSDQPKDLQQSPPKDLLSLIVGGERSGLQASGRSEEELPTFPLKSNEPVHGFTSSTISADKGASNPSVFESVDATPRVLTCEDLEQSMFSGTSDNVSTLQFPIEDGDVSDGKVGVDSHASLHLLSLLKGPSSNLEVSSGNHQVYESEVVPDIFNNSSEDNARRVASDKSLTLETLFGPLFMKELHSREAPVSKQRGSNSGSPRAEISKPQGFTFPAANDGLFPQMGSEYGSNKTTLGGDSEEQNFNQQAKFNKLEKQWSGFDASHSGVRLDHRNSIVGIEGKADGPLGIRLPEEESLFSVVDPIIVLRSTPMPAGNVNNAGSLSSSGAHFNIIDKLASLNAALRDERPVGPNVEGPSFSSRPHPMEHNLQGWQSSPQFTQMQMNHWRPPFPPLEPHQSHMNQHLKLRGPENMFQAETHPQQNHFLANIGAPELFQNVSAAQPRFEPPGHHHPMLQQMHTGANLLPPPQLLQGMPRVASMPSQSVNHMGGFMPELSQMHGFHHGQRQRSLSSHEMPVPGFNVRDGGNVHSQSFEKLIEMQLGVNAKQANQLPGSTHNQQQPNFGHGIDLGFR</sequence>
<name>A0AAP0PG83_9MAGN</name>